<organism evidence="1 2">
    <name type="scientific">Pyronema omphalodes (strain CBS 100304)</name>
    <name type="common">Pyronema confluens</name>
    <dbReference type="NCBI Taxonomy" id="1076935"/>
    <lineage>
        <taxon>Eukaryota</taxon>
        <taxon>Fungi</taxon>
        <taxon>Dikarya</taxon>
        <taxon>Ascomycota</taxon>
        <taxon>Pezizomycotina</taxon>
        <taxon>Pezizomycetes</taxon>
        <taxon>Pezizales</taxon>
        <taxon>Pyronemataceae</taxon>
        <taxon>Pyronema</taxon>
    </lineage>
</organism>
<gene>
    <name evidence="1" type="ORF">PCON_12899</name>
</gene>
<evidence type="ECO:0000313" key="1">
    <source>
        <dbReference type="EMBL" id="CCX32279.1"/>
    </source>
</evidence>
<dbReference type="EMBL" id="HF935799">
    <property type="protein sequence ID" value="CCX32279.1"/>
    <property type="molecule type" value="Genomic_DNA"/>
</dbReference>
<accession>U4LJN4</accession>
<name>U4LJN4_PYROM</name>
<evidence type="ECO:0000313" key="2">
    <source>
        <dbReference type="Proteomes" id="UP000018144"/>
    </source>
</evidence>
<proteinExistence type="predicted"/>
<dbReference type="AlphaFoldDB" id="U4LJN4"/>
<sequence length="52" mass="5491">MERMCSQDDALAVGVQGEKGRGGGFSRDGGSFLFFQSFVSPAVQGMGTLMDK</sequence>
<reference evidence="1 2" key="1">
    <citation type="journal article" date="2013" name="PLoS Genet.">
        <title>The genome and development-dependent transcriptomes of Pyronema confluens: a window into fungal evolution.</title>
        <authorList>
            <person name="Traeger S."/>
            <person name="Altegoer F."/>
            <person name="Freitag M."/>
            <person name="Gabaldon T."/>
            <person name="Kempken F."/>
            <person name="Kumar A."/>
            <person name="Marcet-Houben M."/>
            <person name="Poggeler S."/>
            <person name="Stajich J.E."/>
            <person name="Nowrousian M."/>
        </authorList>
    </citation>
    <scope>NUCLEOTIDE SEQUENCE [LARGE SCALE GENOMIC DNA]</scope>
    <source>
        <strain evidence="2">CBS 100304</strain>
        <tissue evidence="1">Vegetative mycelium</tissue>
    </source>
</reference>
<keyword evidence="2" id="KW-1185">Reference proteome</keyword>
<protein>
    <submittedName>
        <fullName evidence="1">Uncharacterized protein</fullName>
    </submittedName>
</protein>
<dbReference type="Proteomes" id="UP000018144">
    <property type="component" value="Unassembled WGS sequence"/>
</dbReference>